<proteinExistence type="predicted"/>
<organism evidence="1 2">
    <name type="scientific">Protea cynaroides</name>
    <dbReference type="NCBI Taxonomy" id="273540"/>
    <lineage>
        <taxon>Eukaryota</taxon>
        <taxon>Viridiplantae</taxon>
        <taxon>Streptophyta</taxon>
        <taxon>Embryophyta</taxon>
        <taxon>Tracheophyta</taxon>
        <taxon>Spermatophyta</taxon>
        <taxon>Magnoliopsida</taxon>
        <taxon>Proteales</taxon>
        <taxon>Proteaceae</taxon>
        <taxon>Protea</taxon>
    </lineage>
</organism>
<name>A0A9Q0KG94_9MAGN</name>
<accession>A0A9Q0KG94</accession>
<sequence length="108" mass="12606">MRLGRAEIGSIEVNKPQSDPIKSMKVRRLGVRITYMFLWRPELRSFTVHRSWSNWGEDKGKYRLDLKTWIESDRLGLLFSLFPSDFVSEIVEIGEGILYSLLLPSVVF</sequence>
<dbReference type="AlphaFoldDB" id="A0A9Q0KG94"/>
<comment type="caution">
    <text evidence="1">The sequence shown here is derived from an EMBL/GenBank/DDBJ whole genome shotgun (WGS) entry which is preliminary data.</text>
</comment>
<evidence type="ECO:0000313" key="2">
    <source>
        <dbReference type="Proteomes" id="UP001141806"/>
    </source>
</evidence>
<keyword evidence="2" id="KW-1185">Reference proteome</keyword>
<gene>
    <name evidence="1" type="ORF">NE237_002828</name>
</gene>
<reference evidence="1" key="1">
    <citation type="journal article" date="2023" name="Plant J.">
        <title>The genome of the king protea, Protea cynaroides.</title>
        <authorList>
            <person name="Chang J."/>
            <person name="Duong T.A."/>
            <person name="Schoeman C."/>
            <person name="Ma X."/>
            <person name="Roodt D."/>
            <person name="Barker N."/>
            <person name="Li Z."/>
            <person name="Van de Peer Y."/>
            <person name="Mizrachi E."/>
        </authorList>
    </citation>
    <scope>NUCLEOTIDE SEQUENCE</scope>
    <source>
        <tissue evidence="1">Young leaves</tissue>
    </source>
</reference>
<protein>
    <submittedName>
        <fullName evidence="1">Uncharacterized protein</fullName>
    </submittedName>
</protein>
<dbReference type="Proteomes" id="UP001141806">
    <property type="component" value="Unassembled WGS sequence"/>
</dbReference>
<evidence type="ECO:0000313" key="1">
    <source>
        <dbReference type="EMBL" id="KAJ4969729.1"/>
    </source>
</evidence>
<dbReference type="EMBL" id="JAMYWD010000005">
    <property type="protein sequence ID" value="KAJ4969729.1"/>
    <property type="molecule type" value="Genomic_DNA"/>
</dbReference>